<keyword evidence="6" id="KW-0720">Serine protease</keyword>
<dbReference type="InterPro" id="IPR050819">
    <property type="entry name" value="Tripeptidyl-peptidase_I"/>
</dbReference>
<dbReference type="PANTHER" id="PTHR14218:SF15">
    <property type="entry name" value="TRIPEPTIDYL-PEPTIDASE 1"/>
    <property type="match status" value="1"/>
</dbReference>
<name>A0A4Y7PP11_9AGAM</name>
<dbReference type="PROSITE" id="PS51695">
    <property type="entry name" value="SEDOLISIN"/>
    <property type="match status" value="1"/>
</dbReference>
<keyword evidence="12" id="KW-0732">Signal</keyword>
<keyword evidence="11" id="KW-1133">Transmembrane helix</keyword>
<dbReference type="GO" id="GO:0005576">
    <property type="term" value="C:extracellular region"/>
    <property type="evidence" value="ECO:0007669"/>
    <property type="project" value="UniProtKB-SubCell"/>
</dbReference>
<feature type="domain" description="Peptidase S53" evidence="13">
    <location>
        <begin position="200"/>
        <end position="529"/>
    </location>
</feature>
<evidence type="ECO:0000256" key="10">
    <source>
        <dbReference type="SAM" id="MobiDB-lite"/>
    </source>
</evidence>
<evidence type="ECO:0000256" key="12">
    <source>
        <dbReference type="SAM" id="SignalP"/>
    </source>
</evidence>
<evidence type="ECO:0000313" key="15">
    <source>
        <dbReference type="Proteomes" id="UP000294933"/>
    </source>
</evidence>
<organism evidence="14 15">
    <name type="scientific">Rickenella mellea</name>
    <dbReference type="NCBI Taxonomy" id="50990"/>
    <lineage>
        <taxon>Eukaryota</taxon>
        <taxon>Fungi</taxon>
        <taxon>Dikarya</taxon>
        <taxon>Basidiomycota</taxon>
        <taxon>Agaricomycotina</taxon>
        <taxon>Agaricomycetes</taxon>
        <taxon>Hymenochaetales</taxon>
        <taxon>Rickenellaceae</taxon>
        <taxon>Rickenella</taxon>
    </lineage>
</organism>
<feature type="signal peptide" evidence="12">
    <location>
        <begin position="1"/>
        <end position="19"/>
    </location>
</feature>
<evidence type="ECO:0000259" key="13">
    <source>
        <dbReference type="PROSITE" id="PS51695"/>
    </source>
</evidence>
<comment type="caution">
    <text evidence="9">Lacks conserved residue(s) required for the propagation of feature annotation.</text>
</comment>
<dbReference type="Proteomes" id="UP000294933">
    <property type="component" value="Unassembled WGS sequence"/>
</dbReference>
<feature type="transmembrane region" description="Helical" evidence="11">
    <location>
        <begin position="482"/>
        <end position="504"/>
    </location>
</feature>
<evidence type="ECO:0000256" key="6">
    <source>
        <dbReference type="ARBA" id="ARBA00022825"/>
    </source>
</evidence>
<keyword evidence="3" id="KW-0645">Protease</keyword>
<dbReference type="SUPFAM" id="SSF52743">
    <property type="entry name" value="Subtilisin-like"/>
    <property type="match status" value="1"/>
</dbReference>
<dbReference type="GO" id="GO:0046872">
    <property type="term" value="F:metal ion binding"/>
    <property type="evidence" value="ECO:0007669"/>
    <property type="project" value="UniProtKB-KW"/>
</dbReference>
<evidence type="ECO:0000256" key="5">
    <source>
        <dbReference type="ARBA" id="ARBA00022801"/>
    </source>
</evidence>
<evidence type="ECO:0000256" key="4">
    <source>
        <dbReference type="ARBA" id="ARBA00022723"/>
    </source>
</evidence>
<dbReference type="VEuPathDB" id="FungiDB:BD410DRAFT_807518"/>
<dbReference type="SUPFAM" id="SSF54897">
    <property type="entry name" value="Protease propeptides/inhibitors"/>
    <property type="match status" value="1"/>
</dbReference>
<dbReference type="GO" id="GO:0008240">
    <property type="term" value="F:tripeptidyl-peptidase activity"/>
    <property type="evidence" value="ECO:0007669"/>
    <property type="project" value="TreeGrafter"/>
</dbReference>
<dbReference type="Pfam" id="PF09286">
    <property type="entry name" value="Pro-kuma_activ"/>
    <property type="match status" value="1"/>
</dbReference>
<dbReference type="GO" id="GO:0006508">
    <property type="term" value="P:proteolysis"/>
    <property type="evidence" value="ECO:0007669"/>
    <property type="project" value="UniProtKB-KW"/>
</dbReference>
<dbReference type="EMBL" id="ML170226">
    <property type="protein sequence ID" value="TDL17183.1"/>
    <property type="molecule type" value="Genomic_DNA"/>
</dbReference>
<evidence type="ECO:0000256" key="8">
    <source>
        <dbReference type="ARBA" id="ARBA00023145"/>
    </source>
</evidence>
<keyword evidence="15" id="KW-1185">Reference proteome</keyword>
<comment type="cofactor">
    <cofactor evidence="1">
        <name>Ca(2+)</name>
        <dbReference type="ChEBI" id="CHEBI:29108"/>
    </cofactor>
</comment>
<evidence type="ECO:0000256" key="7">
    <source>
        <dbReference type="ARBA" id="ARBA00022837"/>
    </source>
</evidence>
<reference evidence="14 15" key="1">
    <citation type="submission" date="2018-06" db="EMBL/GenBank/DDBJ databases">
        <title>A transcriptomic atlas of mushroom development highlights an independent origin of complex multicellularity.</title>
        <authorList>
            <consortium name="DOE Joint Genome Institute"/>
            <person name="Krizsan K."/>
            <person name="Almasi E."/>
            <person name="Merenyi Z."/>
            <person name="Sahu N."/>
            <person name="Viragh M."/>
            <person name="Koszo T."/>
            <person name="Mondo S."/>
            <person name="Kiss B."/>
            <person name="Balint B."/>
            <person name="Kues U."/>
            <person name="Barry K."/>
            <person name="Hegedus J.C."/>
            <person name="Henrissat B."/>
            <person name="Johnson J."/>
            <person name="Lipzen A."/>
            <person name="Ohm R."/>
            <person name="Nagy I."/>
            <person name="Pangilinan J."/>
            <person name="Yan J."/>
            <person name="Xiong Y."/>
            <person name="Grigoriev I.V."/>
            <person name="Hibbett D.S."/>
            <person name="Nagy L.G."/>
        </authorList>
    </citation>
    <scope>NUCLEOTIDE SEQUENCE [LARGE SCALE GENOMIC DNA]</scope>
    <source>
        <strain evidence="14 15">SZMC22713</strain>
    </source>
</reference>
<gene>
    <name evidence="14" type="ORF">BD410DRAFT_807518</name>
</gene>
<evidence type="ECO:0000313" key="14">
    <source>
        <dbReference type="EMBL" id="TDL17183.1"/>
    </source>
</evidence>
<sequence length="529" mass="56640">MVALRISLLFVSFITTVRANPVFRIPSGFVSKGPAAADTQLNLRIALVQSDTAGLEAALLDVSTPSSANYGKHLSMDEVEAFVRPSVDTVAKVKDWLSTNGLQSTTISPAGDWLSVSMPVKQANELLQADFTVFAHQETGKQTIRTLSYSIPLVLQGHLDLVHPTITFPKPRTILPVFSSPIKSVSNMSSTAVPASCASSVTPACLQALYGIPTTKATQSSNTLGVSGFLDQFANQADLTTFLKNLRPDISSTTTFTLQTLDGGRNPQSPKQAGIEANLDIQYTVGVASGVPVTFISVGDDFQDGNLEGFLDIINFLLGEPNPPQVMYAYVHAPTDYTASNPSVEICRVGTVNVCHLGRGVVYMCVEGVCERRLATDKSNFTLKRASRRDGQHEVKGTTVPSPEVDNAGPKRDVFVPEEHLGQTPPDMSATEDPAAFATCLADPSMISSVFASVTSGSSSAFSTSNLTMKTYLKLATCCPLFPVQLLTVFTFTIGITGCAPGLFRFFKFITSSILSTRDPGLELKIWKG</sequence>
<evidence type="ECO:0000256" key="9">
    <source>
        <dbReference type="PROSITE-ProRule" id="PRU01032"/>
    </source>
</evidence>
<dbReference type="STRING" id="50990.A0A4Y7PP11"/>
<evidence type="ECO:0000256" key="2">
    <source>
        <dbReference type="ARBA" id="ARBA00004239"/>
    </source>
</evidence>
<dbReference type="InterPro" id="IPR030400">
    <property type="entry name" value="Sedolisin_dom"/>
</dbReference>
<keyword evidence="8" id="KW-0865">Zymogen</keyword>
<keyword evidence="4" id="KW-0479">Metal-binding</keyword>
<feature type="region of interest" description="Disordered" evidence="10">
    <location>
        <begin position="386"/>
        <end position="410"/>
    </location>
</feature>
<keyword evidence="7" id="KW-0106">Calcium</keyword>
<keyword evidence="5" id="KW-0378">Hydrolase</keyword>
<evidence type="ECO:0000256" key="3">
    <source>
        <dbReference type="ARBA" id="ARBA00022670"/>
    </source>
</evidence>
<protein>
    <recommendedName>
        <fullName evidence="13">Peptidase S53 domain-containing protein</fullName>
    </recommendedName>
</protein>
<dbReference type="SMART" id="SM00944">
    <property type="entry name" value="Pro-kuma_activ"/>
    <property type="match status" value="1"/>
</dbReference>
<dbReference type="GO" id="GO:0004252">
    <property type="term" value="F:serine-type endopeptidase activity"/>
    <property type="evidence" value="ECO:0007669"/>
    <property type="project" value="InterPro"/>
</dbReference>
<dbReference type="PANTHER" id="PTHR14218">
    <property type="entry name" value="PROTEASE S8 TRIPEPTIDYL PEPTIDASE I CLN2"/>
    <property type="match status" value="1"/>
</dbReference>
<dbReference type="CDD" id="cd11377">
    <property type="entry name" value="Pro-peptidase_S53"/>
    <property type="match status" value="1"/>
</dbReference>
<proteinExistence type="predicted"/>
<comment type="subcellular location">
    <subcellularLocation>
        <location evidence="2">Secreted</location>
        <location evidence="2">Extracellular space</location>
    </subcellularLocation>
</comment>
<dbReference type="InterPro" id="IPR036852">
    <property type="entry name" value="Peptidase_S8/S53_dom_sf"/>
</dbReference>
<dbReference type="OrthoDB" id="3044775at2759"/>
<dbReference type="AlphaFoldDB" id="A0A4Y7PP11"/>
<evidence type="ECO:0000256" key="11">
    <source>
        <dbReference type="SAM" id="Phobius"/>
    </source>
</evidence>
<accession>A0A4Y7PP11</accession>
<keyword evidence="11" id="KW-0472">Membrane</keyword>
<feature type="chain" id="PRO_5021190554" description="Peptidase S53 domain-containing protein" evidence="12">
    <location>
        <begin position="20"/>
        <end position="529"/>
    </location>
</feature>
<evidence type="ECO:0000256" key="1">
    <source>
        <dbReference type="ARBA" id="ARBA00001913"/>
    </source>
</evidence>
<keyword evidence="11" id="KW-0812">Transmembrane</keyword>
<dbReference type="Gene3D" id="3.40.50.200">
    <property type="entry name" value="Peptidase S8/S53 domain"/>
    <property type="match status" value="1"/>
</dbReference>
<dbReference type="InterPro" id="IPR015366">
    <property type="entry name" value="S53_propep"/>
</dbReference>